<sequence>MKKSLYLLLAATLIFSACTKPHHLKKGIWRGVLTTKNGDGIPFNFEIKDTGGHKQMVIFNGTERFKVDSIKQDGDSVFIKMPLFDSEFKLQFADHGLQGKWIKHLGQKDVAMDFNAKPGLDYRFFKHAKEPRIVTGRWSAIFEGDKPDTTVAEFKQSGDNVTGTFLTTTGDYRYLEGTVHGGKLLLSCFDGGHAFLFKADLKGRDTLVNGQFFAGYTSKTAWNAVRNEKAKLPDAYSLTALTPGYKKLDFSFPDVNGKKVSLSDPQFKDKVVIVEIMGSWCPNCMDQTAYLVDYYKKYHSRGVEVLGLAYERTKDFNKSKASLEREIQHFNIPYPLLITGYTNDKKETAASLPAISNFIGFPTTLIIDKSGNVRKIYAGFSGPGTGNYYTEFIAGFEKLTDDLLAEKTHG</sequence>
<dbReference type="PROSITE" id="PS51257">
    <property type="entry name" value="PROKAR_LIPOPROTEIN"/>
    <property type="match status" value="1"/>
</dbReference>
<dbReference type="InterPro" id="IPR036249">
    <property type="entry name" value="Thioredoxin-like_sf"/>
</dbReference>
<dbReference type="InterPro" id="IPR050553">
    <property type="entry name" value="Thioredoxin_ResA/DsbE_sf"/>
</dbReference>
<proteinExistence type="predicted"/>
<dbReference type="SUPFAM" id="SSF52833">
    <property type="entry name" value="Thioredoxin-like"/>
    <property type="match status" value="1"/>
</dbReference>
<dbReference type="Pfam" id="PF00578">
    <property type="entry name" value="AhpC-TSA"/>
    <property type="match status" value="1"/>
</dbReference>
<dbReference type="Proteomes" id="UP000429232">
    <property type="component" value="Chromosome"/>
</dbReference>
<dbReference type="Gene3D" id="3.40.30.10">
    <property type="entry name" value="Glutaredoxin"/>
    <property type="match status" value="1"/>
</dbReference>
<dbReference type="CDD" id="cd02966">
    <property type="entry name" value="TlpA_like_family"/>
    <property type="match status" value="1"/>
</dbReference>
<name>A0A6I4IND6_9SPHI</name>
<evidence type="ECO:0000313" key="2">
    <source>
        <dbReference type="Proteomes" id="UP000429232"/>
    </source>
</evidence>
<accession>A0A6I4IND6</accession>
<organism evidence="1 2">
    <name type="scientific">Mucilaginibacter ginkgonis</name>
    <dbReference type="NCBI Taxonomy" id="2682091"/>
    <lineage>
        <taxon>Bacteria</taxon>
        <taxon>Pseudomonadati</taxon>
        <taxon>Bacteroidota</taxon>
        <taxon>Sphingobacteriia</taxon>
        <taxon>Sphingobacteriales</taxon>
        <taxon>Sphingobacteriaceae</taxon>
        <taxon>Mucilaginibacter</taxon>
    </lineage>
</organism>
<dbReference type="InterPro" id="IPR000866">
    <property type="entry name" value="AhpC/TSA"/>
</dbReference>
<dbReference type="EMBL" id="CP066775">
    <property type="protein sequence ID" value="QQL49718.1"/>
    <property type="molecule type" value="Genomic_DNA"/>
</dbReference>
<keyword evidence="2" id="KW-1185">Reference proteome</keyword>
<dbReference type="GO" id="GO:0016491">
    <property type="term" value="F:oxidoreductase activity"/>
    <property type="evidence" value="ECO:0007669"/>
    <property type="project" value="InterPro"/>
</dbReference>
<dbReference type="AlphaFoldDB" id="A0A6I4IND6"/>
<dbReference type="InterPro" id="IPR013766">
    <property type="entry name" value="Thioredoxin_domain"/>
</dbReference>
<dbReference type="RefSeq" id="WP_157524913.1">
    <property type="nucleotide sequence ID" value="NZ_CP066775.1"/>
</dbReference>
<dbReference type="PROSITE" id="PS51352">
    <property type="entry name" value="THIOREDOXIN_2"/>
    <property type="match status" value="1"/>
</dbReference>
<evidence type="ECO:0000313" key="1">
    <source>
        <dbReference type="EMBL" id="QQL49718.1"/>
    </source>
</evidence>
<protein>
    <submittedName>
        <fullName evidence="1">TlpA family protein disulfide reductase</fullName>
    </submittedName>
</protein>
<reference evidence="1 2" key="1">
    <citation type="submission" date="2020-12" db="EMBL/GenBank/DDBJ databases">
        <title>HMF7856_wgs.fasta genome submission.</title>
        <authorList>
            <person name="Kang H."/>
            <person name="Kim H."/>
            <person name="Joh K."/>
        </authorList>
    </citation>
    <scope>NUCLEOTIDE SEQUENCE [LARGE SCALE GENOMIC DNA]</scope>
    <source>
        <strain evidence="1 2">HMF7856</strain>
    </source>
</reference>
<dbReference type="PANTHER" id="PTHR42852">
    <property type="entry name" value="THIOL:DISULFIDE INTERCHANGE PROTEIN DSBE"/>
    <property type="match status" value="1"/>
</dbReference>
<dbReference type="PANTHER" id="PTHR42852:SF13">
    <property type="entry name" value="PROTEIN DIPZ"/>
    <property type="match status" value="1"/>
</dbReference>
<dbReference type="GO" id="GO:0016209">
    <property type="term" value="F:antioxidant activity"/>
    <property type="evidence" value="ECO:0007669"/>
    <property type="project" value="InterPro"/>
</dbReference>
<gene>
    <name evidence="1" type="ORF">GO620_016350</name>
</gene>
<dbReference type="KEGG" id="mgik:GO620_016350"/>